<dbReference type="EMBL" id="KZ150219">
    <property type="protein sequence ID" value="PZC72113.1"/>
    <property type="molecule type" value="Genomic_DNA"/>
</dbReference>
<evidence type="ECO:0000313" key="6">
    <source>
        <dbReference type="EMBL" id="PZC72113.1"/>
    </source>
</evidence>
<dbReference type="InterPro" id="IPR052035">
    <property type="entry name" value="ZnF_BED_domain_contain"/>
</dbReference>
<evidence type="ECO:0000256" key="4">
    <source>
        <dbReference type="ARBA" id="ARBA00022833"/>
    </source>
</evidence>
<name>A0A2W1BKB3_HELAM</name>
<accession>A0A2W1BKB3</accession>
<organism evidence="6 7">
    <name type="scientific">Helicoverpa armigera</name>
    <name type="common">Cotton bollworm</name>
    <name type="synonym">Heliothis armigera</name>
    <dbReference type="NCBI Taxonomy" id="29058"/>
    <lineage>
        <taxon>Eukaryota</taxon>
        <taxon>Metazoa</taxon>
        <taxon>Ecdysozoa</taxon>
        <taxon>Arthropoda</taxon>
        <taxon>Hexapoda</taxon>
        <taxon>Insecta</taxon>
        <taxon>Pterygota</taxon>
        <taxon>Neoptera</taxon>
        <taxon>Endopterygota</taxon>
        <taxon>Lepidoptera</taxon>
        <taxon>Glossata</taxon>
        <taxon>Ditrysia</taxon>
        <taxon>Noctuoidea</taxon>
        <taxon>Noctuidae</taxon>
        <taxon>Heliothinae</taxon>
        <taxon>Helicoverpa</taxon>
    </lineage>
</organism>
<dbReference type="AlphaFoldDB" id="A0A2W1BKB3"/>
<dbReference type="PANTHER" id="PTHR46481:SF10">
    <property type="entry name" value="ZINC FINGER BED DOMAIN-CONTAINING PROTEIN 39"/>
    <property type="match status" value="1"/>
</dbReference>
<dbReference type="SUPFAM" id="SSF140996">
    <property type="entry name" value="Hermes dimerisation domain"/>
    <property type="match status" value="1"/>
</dbReference>
<keyword evidence="2" id="KW-0479">Metal-binding</keyword>
<keyword evidence="7" id="KW-1185">Reference proteome</keyword>
<proteinExistence type="predicted"/>
<evidence type="ECO:0000256" key="5">
    <source>
        <dbReference type="ARBA" id="ARBA00023242"/>
    </source>
</evidence>
<dbReference type="GO" id="GO:0005634">
    <property type="term" value="C:nucleus"/>
    <property type="evidence" value="ECO:0007669"/>
    <property type="project" value="UniProtKB-SubCell"/>
</dbReference>
<keyword evidence="5" id="KW-0539">Nucleus</keyword>
<evidence type="ECO:0000256" key="1">
    <source>
        <dbReference type="ARBA" id="ARBA00004123"/>
    </source>
</evidence>
<reference evidence="6 7" key="1">
    <citation type="journal article" date="2017" name="BMC Biol.">
        <title>Genomic innovations, transcriptional plasticity and gene loss underlying the evolution and divergence of two highly polyphagous and invasive Helicoverpa pest species.</title>
        <authorList>
            <person name="Pearce S.L."/>
            <person name="Clarke D.F."/>
            <person name="East P.D."/>
            <person name="Elfekih S."/>
            <person name="Gordon K.H."/>
            <person name="Jermiin L.S."/>
            <person name="McGaughran A."/>
            <person name="Oakeshott J.G."/>
            <person name="Papanikolaou A."/>
            <person name="Perera O.P."/>
            <person name="Rane R.V."/>
            <person name="Richards S."/>
            <person name="Tay W.T."/>
            <person name="Walsh T.K."/>
            <person name="Anderson A."/>
            <person name="Anderson C.J."/>
            <person name="Asgari S."/>
            <person name="Board P.G."/>
            <person name="Bretschneider A."/>
            <person name="Campbell P.M."/>
            <person name="Chertemps T."/>
            <person name="Christeller J.T."/>
            <person name="Coppin C.W."/>
            <person name="Downes S.J."/>
            <person name="Duan G."/>
            <person name="Farnsworth C.A."/>
            <person name="Good R.T."/>
            <person name="Han L.B."/>
            <person name="Han Y.C."/>
            <person name="Hatje K."/>
            <person name="Horne I."/>
            <person name="Huang Y.P."/>
            <person name="Hughes D.S."/>
            <person name="Jacquin-Joly E."/>
            <person name="James W."/>
            <person name="Jhangiani S."/>
            <person name="Kollmar M."/>
            <person name="Kuwar S.S."/>
            <person name="Li S."/>
            <person name="Liu N.Y."/>
            <person name="Maibeche M.T."/>
            <person name="Miller J.R."/>
            <person name="Montagne N."/>
            <person name="Perry T."/>
            <person name="Qu J."/>
            <person name="Song S.V."/>
            <person name="Sutton G.G."/>
            <person name="Vogel H."/>
            <person name="Walenz B.P."/>
            <person name="Xu W."/>
            <person name="Zhang H.J."/>
            <person name="Zou Z."/>
            <person name="Batterham P."/>
            <person name="Edwards O.R."/>
            <person name="Feyereisen R."/>
            <person name="Gibbs R.A."/>
            <person name="Heckel D.G."/>
            <person name="McGrath A."/>
            <person name="Robin C."/>
            <person name="Scherer S.E."/>
            <person name="Worley K.C."/>
            <person name="Wu Y.D."/>
        </authorList>
    </citation>
    <scope>NUCLEOTIDE SEQUENCE [LARGE SCALE GENOMIC DNA]</scope>
    <source>
        <strain evidence="6">Harm_GR_Male_#8</strain>
        <tissue evidence="6">Whole organism</tissue>
    </source>
</reference>
<keyword evidence="4" id="KW-0862">Zinc</keyword>
<sequence>MNLNIVQDEEFKKFVNMLNPGYKLPTTETLSQSLIPKMCTKQEEKVRHKIENANAACLTTDCWTSDNNQSYITFSLH</sequence>
<evidence type="ECO:0000313" key="7">
    <source>
        <dbReference type="Proteomes" id="UP000249218"/>
    </source>
</evidence>
<keyword evidence="3" id="KW-0863">Zinc-finger</keyword>
<dbReference type="GO" id="GO:0008270">
    <property type="term" value="F:zinc ion binding"/>
    <property type="evidence" value="ECO:0007669"/>
    <property type="project" value="UniProtKB-KW"/>
</dbReference>
<evidence type="ECO:0008006" key="8">
    <source>
        <dbReference type="Google" id="ProtNLM"/>
    </source>
</evidence>
<evidence type="ECO:0000256" key="3">
    <source>
        <dbReference type="ARBA" id="ARBA00022771"/>
    </source>
</evidence>
<comment type="subcellular location">
    <subcellularLocation>
        <location evidence="1">Nucleus</location>
    </subcellularLocation>
</comment>
<evidence type="ECO:0000256" key="2">
    <source>
        <dbReference type="ARBA" id="ARBA00022723"/>
    </source>
</evidence>
<protein>
    <recommendedName>
        <fullName evidence="8">HAT C-terminal dimerisation domain-containing protein</fullName>
    </recommendedName>
</protein>
<gene>
    <name evidence="6" type="primary">HaOG211913</name>
    <name evidence="6" type="ORF">B5X24_HaOG211913</name>
</gene>
<dbReference type="Proteomes" id="UP000249218">
    <property type="component" value="Unassembled WGS sequence"/>
</dbReference>
<dbReference type="OrthoDB" id="1607513at2759"/>
<dbReference type="PANTHER" id="PTHR46481">
    <property type="entry name" value="ZINC FINGER BED DOMAIN-CONTAINING PROTEIN 4"/>
    <property type="match status" value="1"/>
</dbReference>